<dbReference type="KEGG" id="fri:FraEuI1c_3678"/>
<proteinExistence type="predicted"/>
<dbReference type="EMBL" id="CP002299">
    <property type="protein sequence ID" value="ADP81685.1"/>
    <property type="molecule type" value="Genomic_DNA"/>
</dbReference>
<keyword evidence="2" id="KW-0472">Membrane</keyword>
<dbReference type="eggNOG" id="COG2815">
    <property type="taxonomic scope" value="Bacteria"/>
</dbReference>
<dbReference type="RefSeq" id="WP_013424803.1">
    <property type="nucleotide sequence ID" value="NC_014666.1"/>
</dbReference>
<evidence type="ECO:0000313" key="5">
    <source>
        <dbReference type="Proteomes" id="UP000002484"/>
    </source>
</evidence>
<feature type="region of interest" description="Disordered" evidence="1">
    <location>
        <begin position="119"/>
        <end position="142"/>
    </location>
</feature>
<dbReference type="HOGENOM" id="CLU_986104_0_0_11"/>
<dbReference type="CDD" id="cd06577">
    <property type="entry name" value="PASTA_pknB"/>
    <property type="match status" value="2"/>
</dbReference>
<dbReference type="InParanoid" id="E3J1L7"/>
<dbReference type="Proteomes" id="UP000002484">
    <property type="component" value="Chromosome"/>
</dbReference>
<dbReference type="SMART" id="SM00740">
    <property type="entry name" value="PASTA"/>
    <property type="match status" value="2"/>
</dbReference>
<feature type="domain" description="PASTA" evidence="3">
    <location>
        <begin position="139"/>
        <end position="207"/>
    </location>
</feature>
<evidence type="ECO:0000256" key="2">
    <source>
        <dbReference type="SAM" id="Phobius"/>
    </source>
</evidence>
<accession>E3J1L7</accession>
<feature type="domain" description="PASTA" evidence="3">
    <location>
        <begin position="209"/>
        <end position="272"/>
    </location>
</feature>
<reference evidence="4 5" key="1">
    <citation type="submission" date="2010-10" db="EMBL/GenBank/DDBJ databases">
        <title>Complete sequence of Frankia sp. EuI1c.</title>
        <authorList>
            <consortium name="US DOE Joint Genome Institute"/>
            <person name="Lucas S."/>
            <person name="Copeland A."/>
            <person name="Lapidus A."/>
            <person name="Cheng J.-F."/>
            <person name="Bruce D."/>
            <person name="Goodwin L."/>
            <person name="Pitluck S."/>
            <person name="Chertkov O."/>
            <person name="Detter J.C."/>
            <person name="Han C."/>
            <person name="Tapia R."/>
            <person name="Land M."/>
            <person name="Hauser L."/>
            <person name="Jeffries C."/>
            <person name="Kyrpides N."/>
            <person name="Ivanova N."/>
            <person name="Mikhailova N."/>
            <person name="Beauchemin N."/>
            <person name="Sen A."/>
            <person name="Sur S.A."/>
            <person name="Gtari M."/>
            <person name="Wall L."/>
            <person name="Tisa L."/>
            <person name="Woyke T."/>
        </authorList>
    </citation>
    <scope>NUCLEOTIDE SEQUENCE [LARGE SCALE GENOMIC DNA]</scope>
    <source>
        <strain evidence="5">DSM 45817 / CECT 9037 / EuI1c</strain>
    </source>
</reference>
<dbReference type="Gene3D" id="3.30.10.20">
    <property type="match status" value="2"/>
</dbReference>
<dbReference type="AlphaFoldDB" id="E3J1L7"/>
<keyword evidence="5" id="KW-1185">Reference proteome</keyword>
<dbReference type="STRING" id="298654.FraEuI1c_3678"/>
<gene>
    <name evidence="4" type="ordered locus">FraEuI1c_3678</name>
</gene>
<dbReference type="OrthoDB" id="3218517at2"/>
<name>E3J1L7_PSEI1</name>
<feature type="compositionally biased region" description="Polar residues" evidence="1">
    <location>
        <begin position="119"/>
        <end position="128"/>
    </location>
</feature>
<dbReference type="InterPro" id="IPR005543">
    <property type="entry name" value="PASTA_dom"/>
</dbReference>
<evidence type="ECO:0000256" key="1">
    <source>
        <dbReference type="SAM" id="MobiDB-lite"/>
    </source>
</evidence>
<dbReference type="PROSITE" id="PS51178">
    <property type="entry name" value="PASTA"/>
    <property type="match status" value="2"/>
</dbReference>
<dbReference type="SUPFAM" id="SSF54184">
    <property type="entry name" value="Penicillin-binding protein 2x (pbp-2x), c-terminal domain"/>
    <property type="match status" value="1"/>
</dbReference>
<evidence type="ECO:0000259" key="3">
    <source>
        <dbReference type="PROSITE" id="PS51178"/>
    </source>
</evidence>
<keyword evidence="2" id="KW-1133">Transmembrane helix</keyword>
<sequence length="282" mass="28048">MNPTRHPSDHRDDDADRATADWLRTAAGQVHATAPDRLLTRALAAAPAARRRRRLAVAIPVTVTAFTVAAVVAATVLLTGGGSAVSHVSQPLAGRPAGTLPPTLTPGIPAIVASVGTSPPTVAPTQQGPHTTVPPPATAPPSLTTVPNVVSRNGTDATATLRALGFTVSQTSVCGSTDSPAGQVLAQQPAAGTRAAATATITLRVAAACADVPNLVGTTPATAKTTLEAAGFQVWLDGPWTCSTGYGSVTAQSPTAGTRAARGSTVSITYACVPPASVAASP</sequence>
<dbReference type="Pfam" id="PF03793">
    <property type="entry name" value="PASTA"/>
    <property type="match status" value="2"/>
</dbReference>
<evidence type="ECO:0000313" key="4">
    <source>
        <dbReference type="EMBL" id="ADP81685.1"/>
    </source>
</evidence>
<feature type="transmembrane region" description="Helical" evidence="2">
    <location>
        <begin position="55"/>
        <end position="78"/>
    </location>
</feature>
<protein>
    <submittedName>
        <fullName evidence="4">PASTA domain containing protein</fullName>
    </submittedName>
</protein>
<organism evidence="4 5">
    <name type="scientific">Pseudofrankia inefficax (strain DSM 45817 / CECT 9037 / DDB 130130 / EuI1c)</name>
    <name type="common">Frankia inefficax</name>
    <dbReference type="NCBI Taxonomy" id="298654"/>
    <lineage>
        <taxon>Bacteria</taxon>
        <taxon>Bacillati</taxon>
        <taxon>Actinomycetota</taxon>
        <taxon>Actinomycetes</taxon>
        <taxon>Frankiales</taxon>
        <taxon>Frankiaceae</taxon>
        <taxon>Pseudofrankia</taxon>
    </lineage>
</organism>
<keyword evidence="2" id="KW-0812">Transmembrane</keyword>